<feature type="transmembrane region" description="Helical" evidence="8">
    <location>
        <begin position="23"/>
        <end position="43"/>
    </location>
</feature>
<feature type="transmembrane region" description="Helical" evidence="8">
    <location>
        <begin position="206"/>
        <end position="230"/>
    </location>
</feature>
<gene>
    <name evidence="9" type="ORF">DFQ12_3816</name>
</gene>
<evidence type="ECO:0000256" key="1">
    <source>
        <dbReference type="ARBA" id="ARBA00004651"/>
    </source>
</evidence>
<dbReference type="PANTHER" id="PTHR32024">
    <property type="entry name" value="TRK SYSTEM POTASSIUM UPTAKE PROTEIN TRKG-RELATED"/>
    <property type="match status" value="1"/>
</dbReference>
<keyword evidence="10" id="KW-1185">Reference proteome</keyword>
<evidence type="ECO:0000256" key="7">
    <source>
        <dbReference type="ARBA" id="ARBA00023136"/>
    </source>
</evidence>
<comment type="subcellular location">
    <subcellularLocation>
        <location evidence="1">Cell membrane</location>
        <topology evidence="1">Multi-pass membrane protein</topology>
    </subcellularLocation>
</comment>
<organism evidence="9 10">
    <name type="scientific">Sphingobacterium detergens</name>
    <dbReference type="NCBI Taxonomy" id="1145106"/>
    <lineage>
        <taxon>Bacteria</taxon>
        <taxon>Pseudomonadati</taxon>
        <taxon>Bacteroidota</taxon>
        <taxon>Sphingobacteriia</taxon>
        <taxon>Sphingobacteriales</taxon>
        <taxon>Sphingobacteriaceae</taxon>
        <taxon>Sphingobacterium</taxon>
    </lineage>
</organism>
<evidence type="ECO:0000256" key="2">
    <source>
        <dbReference type="ARBA" id="ARBA00022448"/>
    </source>
</evidence>
<evidence type="ECO:0000256" key="5">
    <source>
        <dbReference type="ARBA" id="ARBA00022989"/>
    </source>
</evidence>
<keyword evidence="6" id="KW-0406">Ion transport</keyword>
<evidence type="ECO:0000256" key="6">
    <source>
        <dbReference type="ARBA" id="ARBA00023065"/>
    </source>
</evidence>
<dbReference type="GO" id="GO:0030001">
    <property type="term" value="P:metal ion transport"/>
    <property type="evidence" value="ECO:0007669"/>
    <property type="project" value="UniProtKB-ARBA"/>
</dbReference>
<evidence type="ECO:0000256" key="3">
    <source>
        <dbReference type="ARBA" id="ARBA00022475"/>
    </source>
</evidence>
<feature type="transmembrane region" description="Helical" evidence="8">
    <location>
        <begin position="436"/>
        <end position="455"/>
    </location>
</feature>
<evidence type="ECO:0000313" key="9">
    <source>
        <dbReference type="EMBL" id="RKE49694.1"/>
    </source>
</evidence>
<evidence type="ECO:0000256" key="4">
    <source>
        <dbReference type="ARBA" id="ARBA00022692"/>
    </source>
</evidence>
<feature type="transmembrane region" description="Helical" evidence="8">
    <location>
        <begin position="140"/>
        <end position="163"/>
    </location>
</feature>
<keyword evidence="5 8" id="KW-1133">Transmembrane helix</keyword>
<dbReference type="GO" id="GO:0008324">
    <property type="term" value="F:monoatomic cation transmembrane transporter activity"/>
    <property type="evidence" value="ECO:0007669"/>
    <property type="project" value="InterPro"/>
</dbReference>
<dbReference type="GO" id="GO:0005886">
    <property type="term" value="C:plasma membrane"/>
    <property type="evidence" value="ECO:0007669"/>
    <property type="project" value="UniProtKB-SubCell"/>
</dbReference>
<feature type="transmembrane region" description="Helical" evidence="8">
    <location>
        <begin position="55"/>
        <end position="78"/>
    </location>
</feature>
<evidence type="ECO:0000313" key="10">
    <source>
        <dbReference type="Proteomes" id="UP000286246"/>
    </source>
</evidence>
<feature type="transmembrane region" description="Helical" evidence="8">
    <location>
        <begin position="381"/>
        <end position="400"/>
    </location>
</feature>
<keyword evidence="2" id="KW-0813">Transport</keyword>
<keyword evidence="7 8" id="KW-0472">Membrane</keyword>
<dbReference type="Pfam" id="PF02386">
    <property type="entry name" value="TrkH"/>
    <property type="match status" value="1"/>
</dbReference>
<name>A0A420AYT8_SPHD1</name>
<feature type="transmembrane region" description="Helical" evidence="8">
    <location>
        <begin position="558"/>
        <end position="579"/>
    </location>
</feature>
<feature type="transmembrane region" description="Helical" evidence="8">
    <location>
        <begin position="461"/>
        <end position="480"/>
    </location>
</feature>
<sequence length="596" mass="66354">MVDSILSFVRFVFKYKNGLVDKIMFYVSMICAAIVIFNVGYVTDPTLGTLLGKTIHYLFFVLFFMIALRESSSIYALRKIAVEHYSGLFILIYFIFILIARFAGIDALSVFSREQWIYLGIYIIFIAELSKSTLFFDNFYFNPTILFVISFLVLILIGTVLLMLPRTTIEAPLSFVDALFMATSAVCITGLSVADISTNFSMFGQTVIIVLIQVGGLGIMTFTGFFGYFFSGGFSFKNQLMFGEILGENKVASVIKTLLTMIFITLLFEFLGALLIFSTLESANFPNMGSMIFFSIFHSISSFCNAGFSILSGGITNDAYKFNYPFQLALSSLFILGGLGFGIVLNFYTYIKESIFLWYHRLVTKKKYKHKAWSFSFNSKLVLLCNAIIIVSATLFFYFLERKNTLSLEKGLDGEWATSFFMANAARSAGYNSIDLSFVGAPTIFLIMLLMWIGASPGSTGGGVKVTTVALSFINIISLAKGKEYIEIFKRRIAGESVNKAFAIILLSFIVVGLSFFALIFTDPDKSMKDLLFESLSAYTTCGLSLGITPSLSMGGKLIIVVTMLVGRVGMLTLLVAFIKNTTRRNIIFPEEKILF</sequence>
<dbReference type="PANTHER" id="PTHR32024:SF1">
    <property type="entry name" value="KTR SYSTEM POTASSIUM UPTAKE PROTEIN B"/>
    <property type="match status" value="1"/>
</dbReference>
<feature type="transmembrane region" description="Helical" evidence="8">
    <location>
        <begin position="175"/>
        <end position="194"/>
    </location>
</feature>
<protein>
    <submittedName>
        <fullName evidence="9">Trk-type K+ transport system membrane component</fullName>
    </submittedName>
</protein>
<accession>A0A420AYT8</accession>
<feature type="transmembrane region" description="Helical" evidence="8">
    <location>
        <begin position="292"/>
        <end position="316"/>
    </location>
</feature>
<keyword evidence="3" id="KW-1003">Cell membrane</keyword>
<dbReference type="RefSeq" id="WP_244211786.1">
    <property type="nucleotide sequence ID" value="NZ_RAPY01000003.1"/>
</dbReference>
<evidence type="ECO:0000256" key="8">
    <source>
        <dbReference type="SAM" id="Phobius"/>
    </source>
</evidence>
<feature type="transmembrane region" description="Helical" evidence="8">
    <location>
        <begin position="84"/>
        <end position="104"/>
    </location>
</feature>
<feature type="transmembrane region" description="Helical" evidence="8">
    <location>
        <begin position="501"/>
        <end position="521"/>
    </location>
</feature>
<dbReference type="InterPro" id="IPR003445">
    <property type="entry name" value="Cat_transpt"/>
</dbReference>
<feature type="transmembrane region" description="Helical" evidence="8">
    <location>
        <begin position="251"/>
        <end position="280"/>
    </location>
</feature>
<dbReference type="AlphaFoldDB" id="A0A420AYT8"/>
<dbReference type="EMBL" id="RAPY01000003">
    <property type="protein sequence ID" value="RKE49694.1"/>
    <property type="molecule type" value="Genomic_DNA"/>
</dbReference>
<reference evidence="9 10" key="1">
    <citation type="submission" date="2018-09" db="EMBL/GenBank/DDBJ databases">
        <title>Genomic Encyclopedia of Type Strains, Phase III (KMG-III): the genomes of soil and plant-associated and newly described type strains.</title>
        <authorList>
            <person name="Whitman W."/>
        </authorList>
    </citation>
    <scope>NUCLEOTIDE SEQUENCE [LARGE SCALE GENOMIC DNA]</scope>
    <source>
        <strain evidence="9 10">CECT 7938</strain>
    </source>
</reference>
<comment type="caution">
    <text evidence="9">The sequence shown here is derived from an EMBL/GenBank/DDBJ whole genome shotgun (WGS) entry which is preliminary data.</text>
</comment>
<keyword evidence="4 8" id="KW-0812">Transmembrane</keyword>
<feature type="transmembrane region" description="Helical" evidence="8">
    <location>
        <begin position="116"/>
        <end position="134"/>
    </location>
</feature>
<dbReference type="Proteomes" id="UP000286246">
    <property type="component" value="Unassembled WGS sequence"/>
</dbReference>
<feature type="transmembrane region" description="Helical" evidence="8">
    <location>
        <begin position="328"/>
        <end position="351"/>
    </location>
</feature>
<proteinExistence type="predicted"/>